<gene>
    <name evidence="2" type="ordered locus">Btus_1400</name>
</gene>
<dbReference type="eggNOG" id="COG0500">
    <property type="taxonomic scope" value="Bacteria"/>
</dbReference>
<keyword evidence="2" id="KW-0489">Methyltransferase</keyword>
<dbReference type="EMBL" id="CP002017">
    <property type="protein sequence ID" value="ADG06113.1"/>
    <property type="molecule type" value="Genomic_DNA"/>
</dbReference>
<dbReference type="OrthoDB" id="43862at2"/>
<dbReference type="AlphaFoldDB" id="D5WY54"/>
<dbReference type="RefSeq" id="WP_013075403.1">
    <property type="nucleotide sequence ID" value="NC_014098.1"/>
</dbReference>
<organism evidence="2 3">
    <name type="scientific">Kyrpidia tusciae (strain DSM 2912 / NBRC 15312 / T2)</name>
    <name type="common">Bacillus tusciae</name>
    <dbReference type="NCBI Taxonomy" id="562970"/>
    <lineage>
        <taxon>Bacteria</taxon>
        <taxon>Bacillati</taxon>
        <taxon>Bacillota</taxon>
        <taxon>Bacilli</taxon>
        <taxon>Bacillales</taxon>
        <taxon>Alicyclobacillaceae</taxon>
        <taxon>Kyrpidia</taxon>
    </lineage>
</organism>
<accession>D5WY54</accession>
<dbReference type="CDD" id="cd02440">
    <property type="entry name" value="AdoMet_MTases"/>
    <property type="match status" value="1"/>
</dbReference>
<proteinExistence type="predicted"/>
<dbReference type="Proteomes" id="UP000002368">
    <property type="component" value="Chromosome"/>
</dbReference>
<name>D5WY54_KYRT2</name>
<dbReference type="SUPFAM" id="SSF53335">
    <property type="entry name" value="S-adenosyl-L-methionine-dependent methyltransferases"/>
    <property type="match status" value="1"/>
</dbReference>
<keyword evidence="2" id="KW-0808">Transferase</keyword>
<keyword evidence="3" id="KW-1185">Reference proteome</keyword>
<dbReference type="InterPro" id="IPR025714">
    <property type="entry name" value="Methyltranfer_dom"/>
</dbReference>
<dbReference type="InterPro" id="IPR029063">
    <property type="entry name" value="SAM-dependent_MTases_sf"/>
</dbReference>
<dbReference type="KEGG" id="bts:Btus_1400"/>
<dbReference type="PANTHER" id="PTHR43861">
    <property type="entry name" value="TRANS-ACONITATE 2-METHYLTRANSFERASE-RELATED"/>
    <property type="match status" value="1"/>
</dbReference>
<dbReference type="GO" id="GO:0032259">
    <property type="term" value="P:methylation"/>
    <property type="evidence" value="ECO:0007669"/>
    <property type="project" value="UniProtKB-KW"/>
</dbReference>
<protein>
    <submittedName>
        <fullName evidence="2">Methyltransferase type 12</fullName>
    </submittedName>
</protein>
<reference evidence="2 3" key="1">
    <citation type="journal article" date="2011" name="Stand. Genomic Sci.">
        <title>Complete genome sequence of the thermophilic, hydrogen-oxidizing Bacillus tusciae type strain (T2) and reclassification in the new genus, Kyrpidia gen. nov. as Kyrpidia tusciae comb. nov. and emendation of the family Alicyclobacillaceae da Costa and Rainey, 2010.</title>
        <authorList>
            <person name="Klenk H.P."/>
            <person name="Lapidus A."/>
            <person name="Chertkov O."/>
            <person name="Copeland A."/>
            <person name="Del Rio T.G."/>
            <person name="Nolan M."/>
            <person name="Lucas S."/>
            <person name="Chen F."/>
            <person name="Tice H."/>
            <person name="Cheng J.F."/>
            <person name="Han C."/>
            <person name="Bruce D."/>
            <person name="Goodwin L."/>
            <person name="Pitluck S."/>
            <person name="Pati A."/>
            <person name="Ivanova N."/>
            <person name="Mavromatis K."/>
            <person name="Daum C."/>
            <person name="Chen A."/>
            <person name="Palaniappan K."/>
            <person name="Chang Y.J."/>
            <person name="Land M."/>
            <person name="Hauser L."/>
            <person name="Jeffries C.D."/>
            <person name="Detter J.C."/>
            <person name="Rohde M."/>
            <person name="Abt B."/>
            <person name="Pukall R."/>
            <person name="Goker M."/>
            <person name="Bristow J."/>
            <person name="Markowitz V."/>
            <person name="Hugenholtz P."/>
            <person name="Eisen J.A."/>
        </authorList>
    </citation>
    <scope>NUCLEOTIDE SEQUENCE [LARGE SCALE GENOMIC DNA]</scope>
    <source>
        <strain evidence="2 3">DSM 2912</strain>
    </source>
</reference>
<evidence type="ECO:0000313" key="2">
    <source>
        <dbReference type="EMBL" id="ADG06113.1"/>
    </source>
</evidence>
<sequence>MFDKDFSQVDWEKVKQGQLIRQSLGSEWIRLTGLAPGMRVMDIGTGPGVFTRMYAEAVGEMGRVYALEKSPQAMAFLRRELQDLKNVEYVLADAEQGFGEVPKVDVVFITDVLHHVDTPGKIFRNISRVVSEGAKVLVAEYDPTAPGEVGPPLEVRIPLGDLQQMAVAAGFQIVETGTRDHEHYYVVLQR</sequence>
<evidence type="ECO:0000259" key="1">
    <source>
        <dbReference type="Pfam" id="PF13847"/>
    </source>
</evidence>
<dbReference type="HOGENOM" id="CLU_037990_16_1_9"/>
<dbReference type="Gene3D" id="3.40.50.150">
    <property type="entry name" value="Vaccinia Virus protein VP39"/>
    <property type="match status" value="1"/>
</dbReference>
<feature type="domain" description="Methyltransferase" evidence="1">
    <location>
        <begin position="36"/>
        <end position="142"/>
    </location>
</feature>
<dbReference type="GO" id="GO:0008168">
    <property type="term" value="F:methyltransferase activity"/>
    <property type="evidence" value="ECO:0007669"/>
    <property type="project" value="UniProtKB-KW"/>
</dbReference>
<evidence type="ECO:0000313" key="3">
    <source>
        <dbReference type="Proteomes" id="UP000002368"/>
    </source>
</evidence>
<dbReference type="Pfam" id="PF13847">
    <property type="entry name" value="Methyltransf_31"/>
    <property type="match status" value="1"/>
</dbReference>